<comment type="caution">
    <text evidence="2">The sequence shown here is derived from an EMBL/GenBank/DDBJ whole genome shotgun (WGS) entry which is preliminary data.</text>
</comment>
<dbReference type="EMBL" id="CAKOFQ010006741">
    <property type="protein sequence ID" value="CAH1967103.1"/>
    <property type="molecule type" value="Genomic_DNA"/>
</dbReference>
<reference evidence="2" key="1">
    <citation type="submission" date="2022-03" db="EMBL/GenBank/DDBJ databases">
        <authorList>
            <person name="Sayadi A."/>
        </authorList>
    </citation>
    <scope>NUCLEOTIDE SEQUENCE</scope>
</reference>
<accession>A0A9P0K6P8</accession>
<evidence type="ECO:0000313" key="3">
    <source>
        <dbReference type="Proteomes" id="UP001152888"/>
    </source>
</evidence>
<gene>
    <name evidence="2" type="ORF">ACAOBT_LOCUS7221</name>
</gene>
<protein>
    <submittedName>
        <fullName evidence="2">Uncharacterized protein</fullName>
    </submittedName>
</protein>
<dbReference type="AlphaFoldDB" id="A0A9P0K6P8"/>
<organism evidence="2 3">
    <name type="scientific">Acanthoscelides obtectus</name>
    <name type="common">Bean weevil</name>
    <name type="synonym">Bruchus obtectus</name>
    <dbReference type="NCBI Taxonomy" id="200917"/>
    <lineage>
        <taxon>Eukaryota</taxon>
        <taxon>Metazoa</taxon>
        <taxon>Ecdysozoa</taxon>
        <taxon>Arthropoda</taxon>
        <taxon>Hexapoda</taxon>
        <taxon>Insecta</taxon>
        <taxon>Pterygota</taxon>
        <taxon>Neoptera</taxon>
        <taxon>Endopterygota</taxon>
        <taxon>Coleoptera</taxon>
        <taxon>Polyphaga</taxon>
        <taxon>Cucujiformia</taxon>
        <taxon>Chrysomeloidea</taxon>
        <taxon>Chrysomelidae</taxon>
        <taxon>Bruchinae</taxon>
        <taxon>Bruchini</taxon>
        <taxon>Acanthoscelides</taxon>
    </lineage>
</organism>
<name>A0A9P0K6P8_ACAOB</name>
<proteinExistence type="predicted"/>
<evidence type="ECO:0000256" key="1">
    <source>
        <dbReference type="SAM" id="MobiDB-lite"/>
    </source>
</evidence>
<sequence>MLAARTSRETRTDGPPRRALDKDNCGVASRQLPILQLLVDFTGTRCFDYAKREFFLTGQLRKSSDRRDAESVRLFRCGKLGGK</sequence>
<keyword evidence="3" id="KW-1185">Reference proteome</keyword>
<dbReference type="OrthoDB" id="10585854at2759"/>
<feature type="region of interest" description="Disordered" evidence="1">
    <location>
        <begin position="1"/>
        <end position="23"/>
    </location>
</feature>
<evidence type="ECO:0000313" key="2">
    <source>
        <dbReference type="EMBL" id="CAH1967103.1"/>
    </source>
</evidence>
<dbReference type="Proteomes" id="UP001152888">
    <property type="component" value="Unassembled WGS sequence"/>
</dbReference>